<protein>
    <submittedName>
        <fullName evidence="1">Uncharacterized protein</fullName>
    </submittedName>
</protein>
<dbReference type="EMBL" id="JAPDRQ010000032">
    <property type="protein sequence ID" value="KAJ9660299.1"/>
    <property type="molecule type" value="Genomic_DNA"/>
</dbReference>
<gene>
    <name evidence="1" type="ORF">H2198_002607</name>
</gene>
<keyword evidence="2" id="KW-1185">Reference proteome</keyword>
<organism evidence="1 2">
    <name type="scientific">Neophaeococcomyces mojaviensis</name>
    <dbReference type="NCBI Taxonomy" id="3383035"/>
    <lineage>
        <taxon>Eukaryota</taxon>
        <taxon>Fungi</taxon>
        <taxon>Dikarya</taxon>
        <taxon>Ascomycota</taxon>
        <taxon>Pezizomycotina</taxon>
        <taxon>Eurotiomycetes</taxon>
        <taxon>Chaetothyriomycetidae</taxon>
        <taxon>Chaetothyriales</taxon>
        <taxon>Chaetothyriales incertae sedis</taxon>
        <taxon>Neophaeococcomyces</taxon>
    </lineage>
</organism>
<accession>A0ACC3ADK7</accession>
<evidence type="ECO:0000313" key="1">
    <source>
        <dbReference type="EMBL" id="KAJ9660299.1"/>
    </source>
</evidence>
<proteinExistence type="predicted"/>
<name>A0ACC3ADK7_9EURO</name>
<reference evidence="1" key="1">
    <citation type="submission" date="2022-10" db="EMBL/GenBank/DDBJ databases">
        <title>Culturing micro-colonial fungi from biological soil crusts in the Mojave desert and describing Neophaeococcomyces mojavensis, and introducing the new genera and species Taxawa tesnikishii.</title>
        <authorList>
            <person name="Kurbessoian T."/>
            <person name="Stajich J.E."/>
        </authorList>
    </citation>
    <scope>NUCLEOTIDE SEQUENCE</scope>
    <source>
        <strain evidence="1">JES_112</strain>
    </source>
</reference>
<evidence type="ECO:0000313" key="2">
    <source>
        <dbReference type="Proteomes" id="UP001172386"/>
    </source>
</evidence>
<comment type="caution">
    <text evidence="1">The sequence shown here is derived from an EMBL/GenBank/DDBJ whole genome shotgun (WGS) entry which is preliminary data.</text>
</comment>
<dbReference type="Proteomes" id="UP001172386">
    <property type="component" value="Unassembled WGS sequence"/>
</dbReference>
<sequence>MASEVALPTFLAIPLELRQHIYMYLLTPVTADLTIRGFFIRAYYRYEFMSQQAKQVCVSILTVCKQITSEALPVLYSTSLWQCRCRIDSLASQIGMQNFGLIKRMYCDTDDLPCIVDSLTQDYLHEMLRRGSQEEVVVDMTAGERVQYRKGLVGSETGARLKFTGLEMLQVEGYQAMSLTSVGDSKARVEGLNLCRMAESILERHPSLVLLVQRDQKAGNGGMDAVDFTTGRVRWRFLRYERDVLDEEHIVDLPGMMALFQMLIEHDKKEGAHRRSSLPTGWTSTGVFQQYPYLAARLQG</sequence>